<protein>
    <submittedName>
        <fullName evidence="5">LuxR family transcriptional regulator</fullName>
    </submittedName>
</protein>
<comment type="caution">
    <text evidence="5">The sequence shown here is derived from an EMBL/GenBank/DDBJ whole genome shotgun (WGS) entry which is preliminary data.</text>
</comment>
<dbReference type="EMBL" id="QVEP01000009">
    <property type="protein sequence ID" value="RGB80724.1"/>
    <property type="molecule type" value="Genomic_DNA"/>
</dbReference>
<proteinExistence type="predicted"/>
<reference evidence="5 6" key="1">
    <citation type="submission" date="2018-08" db="EMBL/GenBank/DDBJ databases">
        <title>A genome reference for cultivated species of the human gut microbiota.</title>
        <authorList>
            <person name="Zou Y."/>
            <person name="Xue W."/>
            <person name="Luo G."/>
        </authorList>
    </citation>
    <scope>NUCLEOTIDE SEQUENCE [LARGE SCALE GENOMIC DNA]</scope>
    <source>
        <strain evidence="5 6">AF45-17</strain>
    </source>
</reference>
<dbReference type="PANTHER" id="PTHR44688">
    <property type="entry name" value="DNA-BINDING TRANSCRIPTIONAL ACTIVATOR DEVR_DOSR"/>
    <property type="match status" value="1"/>
</dbReference>
<gene>
    <name evidence="5" type="ORF">DW070_05400</name>
</gene>
<evidence type="ECO:0000313" key="6">
    <source>
        <dbReference type="Proteomes" id="UP000260773"/>
    </source>
</evidence>
<keyword evidence="2" id="KW-0238">DNA-binding</keyword>
<dbReference type="Pfam" id="PF25873">
    <property type="entry name" value="WHD_MalT"/>
    <property type="match status" value="1"/>
</dbReference>
<dbReference type="PANTHER" id="PTHR44688:SF16">
    <property type="entry name" value="DNA-BINDING TRANSCRIPTIONAL ACTIVATOR DEVR_DOSR"/>
    <property type="match status" value="1"/>
</dbReference>
<accession>A0A3E2TQ07</accession>
<dbReference type="InterPro" id="IPR016032">
    <property type="entry name" value="Sig_transdc_resp-reg_C-effctor"/>
</dbReference>
<organism evidence="5 6">
    <name type="scientific">Coprococcus catus</name>
    <dbReference type="NCBI Taxonomy" id="116085"/>
    <lineage>
        <taxon>Bacteria</taxon>
        <taxon>Bacillati</taxon>
        <taxon>Bacillota</taxon>
        <taxon>Clostridia</taxon>
        <taxon>Lachnospirales</taxon>
        <taxon>Lachnospiraceae</taxon>
        <taxon>Coprococcus</taxon>
    </lineage>
</organism>
<dbReference type="SUPFAM" id="SSF52540">
    <property type="entry name" value="P-loop containing nucleoside triphosphate hydrolases"/>
    <property type="match status" value="1"/>
</dbReference>
<evidence type="ECO:0000256" key="2">
    <source>
        <dbReference type="ARBA" id="ARBA00023125"/>
    </source>
</evidence>
<keyword evidence="3" id="KW-0804">Transcription</keyword>
<dbReference type="InterPro" id="IPR059106">
    <property type="entry name" value="WHD_MalT"/>
</dbReference>
<evidence type="ECO:0000256" key="3">
    <source>
        <dbReference type="ARBA" id="ARBA00023163"/>
    </source>
</evidence>
<sequence>MARQKWNLNTIYISERLKACLRPVTCCALTTVVAPMGYGKTTAINWFLDEQGKMDALCLIRISVYSDNLAIFWKSVQVAFKRAGFGFLEDYACPEDVAGAGLLIEDMCHELSKTGSCYIFIDDFHLLTDSRASAFLCMLAKRLSGNVHLIVAGRNQFLASADILCLGGKVYQIGVEQLRLNRKELAVYVKRCGIKLSEKQTETLFYSSEGWFSAVYLNLQIFLERGVLPDGASDIYAAFTRAMIEPLSAKQRKFLAVMGIADEFSAEMAVFVTEDEEVRAMVNILTEQNAFVKCLADGVTFRFHHMMKECANRVFAALDKEKQAFYLNRFGLWYEQHSQYLHAMDVYRRSKNYDAFLRVVKNDAGILLASLNAQEVMNVLAECPVSILKAHPLAILVLMRSMFNWRLIPKMMELKVLLMEVVEKNAVLSDEERGNLLGECDLIMSFLCYNDIEAMSQLHRRANSQMSRPAISIQNNGGWTFGSPSVLMMFYRGPGQLESELAQMDECMPHYYKITCGHGLGAEKIMRAEAAFVQGRFVDAQIELERAYAQIEGNGQENMALCCDFLAWRLALAEEMKPHCSLERRRTELLRHHNAAWLNIWSGISAYYYALLGESEKIPPIFGEHRLSDINMLAPGRPMMLLIENQVYLAQENYAKVIGRSDGQLSVCEGMHYRLVALHIRIQTAAAYEAMGKWQEAEQMLTQAILEAETDYLMLPFVENYRYLKKLLLRCQKQESLFVRYLMQMGEMYEMRRECLRKEAHRPEVLAVLTDKEYEMVLLINQHQTNREIAEKMFLSEGSVKQYVKQIYSKLQIEGDTRTKRKQLLQLLEENS</sequence>
<dbReference type="Gene3D" id="1.10.10.10">
    <property type="entry name" value="Winged helix-like DNA-binding domain superfamily/Winged helix DNA-binding domain"/>
    <property type="match status" value="1"/>
</dbReference>
<dbReference type="SMART" id="SM00421">
    <property type="entry name" value="HTH_LUXR"/>
    <property type="match status" value="1"/>
</dbReference>
<evidence type="ECO:0000259" key="4">
    <source>
        <dbReference type="SMART" id="SM00421"/>
    </source>
</evidence>
<name>A0A3E2TQ07_9FIRM</name>
<dbReference type="InterPro" id="IPR036388">
    <property type="entry name" value="WH-like_DNA-bd_sf"/>
</dbReference>
<evidence type="ECO:0000313" key="5">
    <source>
        <dbReference type="EMBL" id="RGB80724.1"/>
    </source>
</evidence>
<dbReference type="Pfam" id="PF00196">
    <property type="entry name" value="GerE"/>
    <property type="match status" value="1"/>
</dbReference>
<dbReference type="Proteomes" id="UP000260773">
    <property type="component" value="Unassembled WGS sequence"/>
</dbReference>
<dbReference type="SUPFAM" id="SSF46894">
    <property type="entry name" value="C-terminal effector domain of the bipartite response regulators"/>
    <property type="match status" value="1"/>
</dbReference>
<feature type="domain" description="HTH luxR-type" evidence="4">
    <location>
        <begin position="766"/>
        <end position="828"/>
    </location>
</feature>
<dbReference type="AlphaFoldDB" id="A0A3E2TQ07"/>
<dbReference type="GO" id="GO:0003677">
    <property type="term" value="F:DNA binding"/>
    <property type="evidence" value="ECO:0007669"/>
    <property type="project" value="UniProtKB-KW"/>
</dbReference>
<dbReference type="InterPro" id="IPR027417">
    <property type="entry name" value="P-loop_NTPase"/>
</dbReference>
<dbReference type="RefSeq" id="WP_117527630.1">
    <property type="nucleotide sequence ID" value="NZ_JAQDKA010000017.1"/>
</dbReference>
<keyword evidence="1" id="KW-0805">Transcription regulation</keyword>
<evidence type="ECO:0000256" key="1">
    <source>
        <dbReference type="ARBA" id="ARBA00023015"/>
    </source>
</evidence>
<dbReference type="InterPro" id="IPR000792">
    <property type="entry name" value="Tscrpt_reg_LuxR_C"/>
</dbReference>
<dbReference type="GO" id="GO:0006355">
    <property type="term" value="P:regulation of DNA-templated transcription"/>
    <property type="evidence" value="ECO:0007669"/>
    <property type="project" value="InterPro"/>
</dbReference>